<evidence type="ECO:0008006" key="3">
    <source>
        <dbReference type="Google" id="ProtNLM"/>
    </source>
</evidence>
<reference evidence="1 2" key="1">
    <citation type="submission" date="2016-12" db="EMBL/GenBank/DDBJ databases">
        <authorList>
            <person name="Song W.-J."/>
            <person name="Kurnit D.M."/>
        </authorList>
    </citation>
    <scope>NUCLEOTIDE SEQUENCE [LARGE SCALE GENOMIC DNA]</scope>
    <source>
        <strain evidence="1 2">DSM 19599</strain>
    </source>
</reference>
<dbReference type="AlphaFoldDB" id="A0A1M7ZE95"/>
<organism evidence="1 2">
    <name type="scientific">Pseudoxanthobacter soli DSM 19599</name>
    <dbReference type="NCBI Taxonomy" id="1123029"/>
    <lineage>
        <taxon>Bacteria</taxon>
        <taxon>Pseudomonadati</taxon>
        <taxon>Pseudomonadota</taxon>
        <taxon>Alphaproteobacteria</taxon>
        <taxon>Hyphomicrobiales</taxon>
        <taxon>Segnochrobactraceae</taxon>
        <taxon>Pseudoxanthobacter</taxon>
    </lineage>
</organism>
<accession>A0A1M7ZE95</accession>
<keyword evidence="2" id="KW-1185">Reference proteome</keyword>
<evidence type="ECO:0000313" key="1">
    <source>
        <dbReference type="EMBL" id="SHO63194.1"/>
    </source>
</evidence>
<evidence type="ECO:0000313" key="2">
    <source>
        <dbReference type="Proteomes" id="UP000186406"/>
    </source>
</evidence>
<sequence length="140" mass="14711">MANSDQALVVVQGAAEVQTGPAAIAPLLAAFDRLEDVLDVETAALQQRVSVDYNDFGLRKSRSLLELTRIARVVESSGPLHPDVAARLPLLQAKLELNQELLAIHLAAAREVAEVIAAATQAAESDGTYSATIAQQGGGR</sequence>
<dbReference type="STRING" id="1123029.SAMN02745172_01302"/>
<dbReference type="RefSeq" id="WP_244530786.1">
    <property type="nucleotide sequence ID" value="NZ_FRXO01000002.1"/>
</dbReference>
<dbReference type="EMBL" id="FRXO01000002">
    <property type="protein sequence ID" value="SHO63194.1"/>
    <property type="molecule type" value="Genomic_DNA"/>
</dbReference>
<dbReference type="Proteomes" id="UP000186406">
    <property type="component" value="Unassembled WGS sequence"/>
</dbReference>
<proteinExistence type="predicted"/>
<name>A0A1M7ZE95_9HYPH</name>
<protein>
    <recommendedName>
        <fullName evidence="3">FlgN protein</fullName>
    </recommendedName>
</protein>
<gene>
    <name evidence="1" type="ORF">SAMN02745172_01302</name>
</gene>